<sequence>MLSIFIFQLLLVFISFAASVPLDGASDQVANSLSPRMFLEGESQKRKKEEFEYESESGARLNRPRIPPGNPLGGPLGSPLGASTFSDVKAEGFALEEKDGRSFGRN</sequence>
<gene>
    <name evidence="3" type="ORF">O181_050006</name>
</gene>
<proteinExistence type="predicted"/>
<feature type="region of interest" description="Disordered" evidence="1">
    <location>
        <begin position="36"/>
        <end position="83"/>
    </location>
</feature>
<keyword evidence="4" id="KW-1185">Reference proteome</keyword>
<evidence type="ECO:0000256" key="1">
    <source>
        <dbReference type="SAM" id="MobiDB-lite"/>
    </source>
</evidence>
<feature type="chain" id="PRO_5040348975" evidence="2">
    <location>
        <begin position="20"/>
        <end position="106"/>
    </location>
</feature>
<keyword evidence="2" id="KW-0732">Signal</keyword>
<evidence type="ECO:0000313" key="4">
    <source>
        <dbReference type="Proteomes" id="UP000765509"/>
    </source>
</evidence>
<comment type="caution">
    <text evidence="3">The sequence shown here is derived from an EMBL/GenBank/DDBJ whole genome shotgun (WGS) entry which is preliminary data.</text>
</comment>
<evidence type="ECO:0000313" key="3">
    <source>
        <dbReference type="EMBL" id="MBW0510291.1"/>
    </source>
</evidence>
<dbReference type="EMBL" id="AVOT02021463">
    <property type="protein sequence ID" value="MBW0510291.1"/>
    <property type="molecule type" value="Genomic_DNA"/>
</dbReference>
<feature type="signal peptide" evidence="2">
    <location>
        <begin position="1"/>
        <end position="19"/>
    </location>
</feature>
<protein>
    <submittedName>
        <fullName evidence="3">Uncharacterized protein</fullName>
    </submittedName>
</protein>
<accession>A0A9Q3E108</accession>
<dbReference type="Proteomes" id="UP000765509">
    <property type="component" value="Unassembled WGS sequence"/>
</dbReference>
<dbReference type="AlphaFoldDB" id="A0A9Q3E108"/>
<reference evidence="3" key="1">
    <citation type="submission" date="2021-03" db="EMBL/GenBank/DDBJ databases">
        <title>Draft genome sequence of rust myrtle Austropuccinia psidii MF-1, a brazilian biotype.</title>
        <authorList>
            <person name="Quecine M.C."/>
            <person name="Pachon D.M.R."/>
            <person name="Bonatelli M.L."/>
            <person name="Correr F.H."/>
            <person name="Franceschini L.M."/>
            <person name="Leite T.F."/>
            <person name="Margarido G.R.A."/>
            <person name="Almeida C.A."/>
            <person name="Ferrarezi J.A."/>
            <person name="Labate C.A."/>
        </authorList>
    </citation>
    <scope>NUCLEOTIDE SEQUENCE</scope>
    <source>
        <strain evidence="3">MF-1</strain>
    </source>
</reference>
<organism evidence="3 4">
    <name type="scientific">Austropuccinia psidii MF-1</name>
    <dbReference type="NCBI Taxonomy" id="1389203"/>
    <lineage>
        <taxon>Eukaryota</taxon>
        <taxon>Fungi</taxon>
        <taxon>Dikarya</taxon>
        <taxon>Basidiomycota</taxon>
        <taxon>Pucciniomycotina</taxon>
        <taxon>Pucciniomycetes</taxon>
        <taxon>Pucciniales</taxon>
        <taxon>Sphaerophragmiaceae</taxon>
        <taxon>Austropuccinia</taxon>
    </lineage>
</organism>
<evidence type="ECO:0000256" key="2">
    <source>
        <dbReference type="SAM" id="SignalP"/>
    </source>
</evidence>
<name>A0A9Q3E108_9BASI</name>